<protein>
    <submittedName>
        <fullName evidence="1">Uncharacterized protein</fullName>
    </submittedName>
</protein>
<dbReference type="EnsemblMetazoa" id="MESCA007364-RA">
    <property type="protein sequence ID" value="MESCA007364-PA"/>
    <property type="gene ID" value="MESCA007364"/>
</dbReference>
<dbReference type="AlphaFoldDB" id="T1GUF4"/>
<sequence length="79" mass="9362">MFYLFLDKIWWKVTLKIISSKYRKLHISLYIFQTVTTILLEALPRLDNYRSSKRNLKRKSIGELHGEPVINLPVSNLSI</sequence>
<reference evidence="1" key="2">
    <citation type="submission" date="2015-06" db="UniProtKB">
        <authorList>
            <consortium name="EnsemblMetazoa"/>
        </authorList>
    </citation>
    <scope>IDENTIFICATION</scope>
</reference>
<name>T1GUF4_MEGSC</name>
<evidence type="ECO:0000313" key="2">
    <source>
        <dbReference type="Proteomes" id="UP000015102"/>
    </source>
</evidence>
<dbReference type="STRING" id="36166.T1GUF4"/>
<keyword evidence="2" id="KW-1185">Reference proteome</keyword>
<dbReference type="HOGENOM" id="CLU_2608755_0_0_1"/>
<proteinExistence type="predicted"/>
<accession>T1GUF4</accession>
<reference evidence="2" key="1">
    <citation type="submission" date="2013-02" db="EMBL/GenBank/DDBJ databases">
        <authorList>
            <person name="Hughes D."/>
        </authorList>
    </citation>
    <scope>NUCLEOTIDE SEQUENCE</scope>
    <source>
        <strain>Durham</strain>
        <strain evidence="2">NC isolate 2 -- Noor lab</strain>
    </source>
</reference>
<dbReference type="EMBL" id="CAQQ02061067">
    <property type="status" value="NOT_ANNOTATED_CDS"/>
    <property type="molecule type" value="Genomic_DNA"/>
</dbReference>
<dbReference type="EMBL" id="CAQQ02061068">
    <property type="status" value="NOT_ANNOTATED_CDS"/>
    <property type="molecule type" value="Genomic_DNA"/>
</dbReference>
<evidence type="ECO:0000313" key="1">
    <source>
        <dbReference type="EnsemblMetazoa" id="MESCA007364-PA"/>
    </source>
</evidence>
<organism evidence="1 2">
    <name type="scientific">Megaselia scalaris</name>
    <name type="common">Humpbacked fly</name>
    <name type="synonym">Phora scalaris</name>
    <dbReference type="NCBI Taxonomy" id="36166"/>
    <lineage>
        <taxon>Eukaryota</taxon>
        <taxon>Metazoa</taxon>
        <taxon>Ecdysozoa</taxon>
        <taxon>Arthropoda</taxon>
        <taxon>Hexapoda</taxon>
        <taxon>Insecta</taxon>
        <taxon>Pterygota</taxon>
        <taxon>Neoptera</taxon>
        <taxon>Endopterygota</taxon>
        <taxon>Diptera</taxon>
        <taxon>Brachycera</taxon>
        <taxon>Muscomorpha</taxon>
        <taxon>Platypezoidea</taxon>
        <taxon>Phoridae</taxon>
        <taxon>Megaseliini</taxon>
        <taxon>Megaselia</taxon>
    </lineage>
</organism>
<dbReference type="Proteomes" id="UP000015102">
    <property type="component" value="Unassembled WGS sequence"/>
</dbReference>